<feature type="domain" description="PRD" evidence="8">
    <location>
        <begin position="363"/>
        <end position="470"/>
    </location>
</feature>
<gene>
    <name evidence="9" type="primary">licR_23</name>
    <name evidence="9" type="ORF">CILFYP12_04103</name>
</gene>
<dbReference type="Gene3D" id="1.10.10.10">
    <property type="entry name" value="Winged helix-like DNA-binding domain superfamily/Winged helix DNA-binding domain"/>
    <property type="match status" value="2"/>
</dbReference>
<dbReference type="InterPro" id="IPR007737">
    <property type="entry name" value="Mga_HTH"/>
</dbReference>
<evidence type="ECO:0000313" key="9">
    <source>
        <dbReference type="EMBL" id="VYT51132.1"/>
    </source>
</evidence>
<dbReference type="InterPro" id="IPR036390">
    <property type="entry name" value="WH_DNA-bd_sf"/>
</dbReference>
<dbReference type="AlphaFoldDB" id="A0A6N2XAM1"/>
<sequence>MERISFFFVLCHYESAWSIIGKRLGKDFLFLPQIVENDSLSIPPMLFYNKTISKEGTVLELYNKRMIQILELLTQNRKVLSSDQIALSIGVSSRTIRNDIKELNGILHAHGATILSEAGSGYYLNTEQPEAFTELMDQLHAEEEKDADTIIPSDPRDRAAYIMQHLLKNTLRNEEIIDPNDLADEVFVSMSTLKKDIRQIDKMLERFSLKVGISTKKGVHIIGSEANIRYCISEFIFKHNDARASRETGFFDDIVSEELFSQLHEILLETMKKYDMRLTDIAFKNLIVHIVIILKRSFHERRVDYEEAEIRQLESHMEFAAAKEVLAVIYHKLHIDITDEVYYLTQHLISSKKFLTTNFTDENEEYEFKKEIQAILYRIREDTNVDLSDDTQLINGLAVHLSVAVQRLRFHMNIRNDFLDYMKNNYPFAFELAVKASEIVEHVFSIKTNENEIGLLAIHFGAALERKGLNEKQKIFEAVIVCASGMATAMLMKERVKQFFQNRIHIVKTCPLYEVTQALIDSVDLVLTSVPVETFHSEKILQTQLLLDDRDVRNIETFMTHHHEDSGYFKEIFREDLYFTNLKLKTRDEVLHYITDAMIEKGYMKEENKQSVFKREAMATTELGSMVAMPHSLENDMLEASVSVTILDKPIVWDQEKVQVVLLLNIPKSKYGMWEDVFKTLYKYLIRDFGVRRLAKGCTYEEFIRDLEYQRQGKE</sequence>
<dbReference type="InterPro" id="IPR016152">
    <property type="entry name" value="PTrfase/Anion_transptr"/>
</dbReference>
<keyword evidence="2" id="KW-0677">Repeat</keyword>
<dbReference type="SUPFAM" id="SSF63520">
    <property type="entry name" value="PTS-regulatory domain, PRD"/>
    <property type="match status" value="2"/>
</dbReference>
<dbReference type="InterPro" id="IPR003501">
    <property type="entry name" value="PTS_EIIB_2/3"/>
</dbReference>
<reference evidence="9" key="1">
    <citation type="submission" date="2019-11" db="EMBL/GenBank/DDBJ databases">
        <authorList>
            <person name="Feng L."/>
        </authorList>
    </citation>
    <scope>NUCLEOTIDE SEQUENCE</scope>
    <source>
        <strain evidence="9">CinnocuumLFYP12</strain>
    </source>
</reference>
<feature type="domain" description="PTS EIIA type-2" evidence="6">
    <location>
        <begin position="571"/>
        <end position="710"/>
    </location>
</feature>
<dbReference type="Gene3D" id="3.40.930.10">
    <property type="entry name" value="Mannitol-specific EII, Chain A"/>
    <property type="match status" value="1"/>
</dbReference>
<evidence type="ECO:0000256" key="1">
    <source>
        <dbReference type="ARBA" id="ARBA00022679"/>
    </source>
</evidence>
<dbReference type="PANTHER" id="PTHR30185">
    <property type="entry name" value="CRYPTIC BETA-GLUCOSIDE BGL OPERON ANTITERMINATOR"/>
    <property type="match status" value="1"/>
</dbReference>
<dbReference type="SUPFAM" id="SSF52794">
    <property type="entry name" value="PTS system IIB component-like"/>
    <property type="match status" value="1"/>
</dbReference>
<dbReference type="InterPro" id="IPR013196">
    <property type="entry name" value="HTH_11"/>
</dbReference>
<dbReference type="EMBL" id="CACRTE010000054">
    <property type="protein sequence ID" value="VYT51132.1"/>
    <property type="molecule type" value="Genomic_DNA"/>
</dbReference>
<accession>A0A6N2XAM1</accession>
<dbReference type="InterPro" id="IPR036095">
    <property type="entry name" value="PTS_EIIB-like_sf"/>
</dbReference>
<dbReference type="GO" id="GO:0006355">
    <property type="term" value="P:regulation of DNA-templated transcription"/>
    <property type="evidence" value="ECO:0007669"/>
    <property type="project" value="InterPro"/>
</dbReference>
<dbReference type="SUPFAM" id="SSF55804">
    <property type="entry name" value="Phoshotransferase/anion transport protein"/>
    <property type="match status" value="1"/>
</dbReference>
<evidence type="ECO:0000259" key="7">
    <source>
        <dbReference type="PROSITE" id="PS51099"/>
    </source>
</evidence>
<evidence type="ECO:0000256" key="5">
    <source>
        <dbReference type="ARBA" id="ARBA00023163"/>
    </source>
</evidence>
<dbReference type="Gene3D" id="1.10.1790.10">
    <property type="entry name" value="PRD domain"/>
    <property type="match status" value="2"/>
</dbReference>
<protein>
    <submittedName>
        <fullName evidence="9">Putative licABCH operon regulator</fullName>
    </submittedName>
</protein>
<dbReference type="CDD" id="cd05568">
    <property type="entry name" value="PTS_IIB_bgl_like"/>
    <property type="match status" value="1"/>
</dbReference>
<dbReference type="GO" id="GO:0008982">
    <property type="term" value="F:protein-N(PI)-phosphohistidine-sugar phosphotransferase activity"/>
    <property type="evidence" value="ECO:0007669"/>
    <property type="project" value="InterPro"/>
</dbReference>
<dbReference type="InterPro" id="IPR036634">
    <property type="entry name" value="PRD_sf"/>
</dbReference>
<dbReference type="InterPro" id="IPR002178">
    <property type="entry name" value="PTS_EIIA_type-2_dom"/>
</dbReference>
<keyword evidence="5" id="KW-0804">Transcription</keyword>
<dbReference type="PANTHER" id="PTHR30185:SF13">
    <property type="entry name" value="LICABCH OPERON REGULATOR-RELATED"/>
    <property type="match status" value="1"/>
</dbReference>
<dbReference type="SUPFAM" id="SSF46785">
    <property type="entry name" value="Winged helix' DNA-binding domain"/>
    <property type="match status" value="1"/>
</dbReference>
<feature type="domain" description="PTS EIIB type-2" evidence="7">
    <location>
        <begin position="476"/>
        <end position="567"/>
    </location>
</feature>
<dbReference type="Pfam" id="PF00359">
    <property type="entry name" value="PTS_EIIA_2"/>
    <property type="match status" value="1"/>
</dbReference>
<dbReference type="InterPro" id="IPR050661">
    <property type="entry name" value="BglG_antiterminators"/>
</dbReference>
<dbReference type="Pfam" id="PF08279">
    <property type="entry name" value="HTH_11"/>
    <property type="match status" value="1"/>
</dbReference>
<dbReference type="Pfam" id="PF02302">
    <property type="entry name" value="PTS_IIB"/>
    <property type="match status" value="1"/>
</dbReference>
<dbReference type="PROSITE" id="PS51094">
    <property type="entry name" value="PTS_EIIA_TYPE_2"/>
    <property type="match status" value="1"/>
</dbReference>
<proteinExistence type="predicted"/>
<dbReference type="InterPro" id="IPR013011">
    <property type="entry name" value="PTS_EIIB_2"/>
</dbReference>
<evidence type="ECO:0000259" key="6">
    <source>
        <dbReference type="PROSITE" id="PS51094"/>
    </source>
</evidence>
<evidence type="ECO:0000256" key="3">
    <source>
        <dbReference type="ARBA" id="ARBA00023015"/>
    </source>
</evidence>
<evidence type="ECO:0000256" key="4">
    <source>
        <dbReference type="ARBA" id="ARBA00023159"/>
    </source>
</evidence>
<feature type="domain" description="PRD" evidence="8">
    <location>
        <begin position="254"/>
        <end position="358"/>
    </location>
</feature>
<dbReference type="Pfam" id="PF00874">
    <property type="entry name" value="PRD"/>
    <property type="match status" value="2"/>
</dbReference>
<dbReference type="Gene3D" id="3.40.50.2300">
    <property type="match status" value="1"/>
</dbReference>
<dbReference type="InterPro" id="IPR011608">
    <property type="entry name" value="PRD"/>
</dbReference>
<dbReference type="Pfam" id="PF05043">
    <property type="entry name" value="Mga"/>
    <property type="match status" value="1"/>
</dbReference>
<organism evidence="9">
    <name type="scientific">Clostridium innocuum</name>
    <dbReference type="NCBI Taxonomy" id="1522"/>
    <lineage>
        <taxon>Bacteria</taxon>
        <taxon>Bacillati</taxon>
        <taxon>Bacillota</taxon>
        <taxon>Clostridia</taxon>
        <taxon>Eubacteriales</taxon>
        <taxon>Clostridiaceae</taxon>
        <taxon>Clostridium</taxon>
    </lineage>
</organism>
<dbReference type="InterPro" id="IPR036388">
    <property type="entry name" value="WH-like_DNA-bd_sf"/>
</dbReference>
<dbReference type="GO" id="GO:0009401">
    <property type="term" value="P:phosphoenolpyruvate-dependent sugar phosphotransferase system"/>
    <property type="evidence" value="ECO:0007669"/>
    <property type="project" value="InterPro"/>
</dbReference>
<evidence type="ECO:0000259" key="8">
    <source>
        <dbReference type="PROSITE" id="PS51372"/>
    </source>
</evidence>
<keyword evidence="1" id="KW-0808">Transferase</keyword>
<keyword evidence="3" id="KW-0805">Transcription regulation</keyword>
<evidence type="ECO:0000256" key="2">
    <source>
        <dbReference type="ARBA" id="ARBA00022737"/>
    </source>
</evidence>
<keyword evidence="4" id="KW-0010">Activator</keyword>
<name>A0A6N2XAM1_CLOIN</name>
<dbReference type="PROSITE" id="PS51372">
    <property type="entry name" value="PRD_2"/>
    <property type="match status" value="2"/>
</dbReference>
<dbReference type="PROSITE" id="PS51099">
    <property type="entry name" value="PTS_EIIB_TYPE_2"/>
    <property type="match status" value="1"/>
</dbReference>